<proteinExistence type="predicted"/>
<reference evidence="1 2" key="1">
    <citation type="submission" date="2018-08" db="EMBL/GenBank/DDBJ databases">
        <title>Genome and evolution of the arbuscular mycorrhizal fungus Diversispora epigaea (formerly Glomus versiforme) and its bacterial endosymbionts.</title>
        <authorList>
            <person name="Sun X."/>
            <person name="Fei Z."/>
            <person name="Harrison M."/>
        </authorList>
    </citation>
    <scope>NUCLEOTIDE SEQUENCE [LARGE SCALE GENOMIC DNA]</scope>
    <source>
        <strain evidence="1 2">IT104</strain>
    </source>
</reference>
<dbReference type="AlphaFoldDB" id="A0A397HSB0"/>
<gene>
    <name evidence="1" type="ORF">Glove_309g108</name>
</gene>
<evidence type="ECO:0000313" key="2">
    <source>
        <dbReference type="Proteomes" id="UP000266861"/>
    </source>
</evidence>
<accession>A0A397HSB0</accession>
<dbReference type="Proteomes" id="UP000266861">
    <property type="component" value="Unassembled WGS sequence"/>
</dbReference>
<dbReference type="EMBL" id="PQFF01000283">
    <property type="protein sequence ID" value="RHZ66089.1"/>
    <property type="molecule type" value="Genomic_DNA"/>
</dbReference>
<name>A0A397HSB0_9GLOM</name>
<evidence type="ECO:0000313" key="1">
    <source>
        <dbReference type="EMBL" id="RHZ66089.1"/>
    </source>
</evidence>
<comment type="caution">
    <text evidence="1">The sequence shown here is derived from an EMBL/GenBank/DDBJ whole genome shotgun (WGS) entry which is preliminary data.</text>
</comment>
<dbReference type="OrthoDB" id="2482008at2759"/>
<keyword evidence="2" id="KW-1185">Reference proteome</keyword>
<sequence length="60" mass="7141">MKVETLRKKIISNPEYLQELFQPFSTIINKEYVTELSSWIDRKSATYSLANIPYKFQLIL</sequence>
<protein>
    <submittedName>
        <fullName evidence="1">Uncharacterized protein</fullName>
    </submittedName>
</protein>
<organism evidence="1 2">
    <name type="scientific">Diversispora epigaea</name>
    <dbReference type="NCBI Taxonomy" id="1348612"/>
    <lineage>
        <taxon>Eukaryota</taxon>
        <taxon>Fungi</taxon>
        <taxon>Fungi incertae sedis</taxon>
        <taxon>Mucoromycota</taxon>
        <taxon>Glomeromycotina</taxon>
        <taxon>Glomeromycetes</taxon>
        <taxon>Diversisporales</taxon>
        <taxon>Diversisporaceae</taxon>
        <taxon>Diversispora</taxon>
    </lineage>
</organism>